<name>A0ABQ6H9H7_9GAMM</name>
<keyword evidence="1" id="KW-0472">Membrane</keyword>
<evidence type="ECO:0000313" key="2">
    <source>
        <dbReference type="EMBL" id="GLX84768.1"/>
    </source>
</evidence>
<accession>A0ABQ6H9H7</accession>
<dbReference type="EMBL" id="BSSV01000001">
    <property type="protein sequence ID" value="GLX84768.1"/>
    <property type="molecule type" value="Genomic_DNA"/>
</dbReference>
<sequence length="157" mass="17408">MNELVMKFKILFRSEMMLLKSESSRRVNIALLNAIAIGALLIAIVFFNVGLFFMFTETPQYSSAAFWLVGFNLLIAVIPFLISKTVKPNAQEQMIEDIRNMAMSELTQDMSKVNHEVEQVGKSIQNVKTSLSGFQSGSLSGMGPLVGLAIDLLKKKS</sequence>
<gene>
    <name evidence="2" type="ORF">tloyanaT_10200</name>
</gene>
<feature type="transmembrane region" description="Helical" evidence="1">
    <location>
        <begin position="30"/>
        <end position="55"/>
    </location>
</feature>
<evidence type="ECO:0000313" key="3">
    <source>
        <dbReference type="Proteomes" id="UP001157134"/>
    </source>
</evidence>
<organism evidence="2 3">
    <name type="scientific">Thalassotalea loyana</name>
    <dbReference type="NCBI Taxonomy" id="280483"/>
    <lineage>
        <taxon>Bacteria</taxon>
        <taxon>Pseudomonadati</taxon>
        <taxon>Pseudomonadota</taxon>
        <taxon>Gammaproteobacteria</taxon>
        <taxon>Alteromonadales</taxon>
        <taxon>Colwelliaceae</taxon>
        <taxon>Thalassotalea</taxon>
    </lineage>
</organism>
<comment type="caution">
    <text evidence="2">The sequence shown here is derived from an EMBL/GenBank/DDBJ whole genome shotgun (WGS) entry which is preliminary data.</text>
</comment>
<evidence type="ECO:0000256" key="1">
    <source>
        <dbReference type="SAM" id="Phobius"/>
    </source>
</evidence>
<keyword evidence="3" id="KW-1185">Reference proteome</keyword>
<reference evidence="2 3" key="1">
    <citation type="submission" date="2023-03" db="EMBL/GenBank/DDBJ databases">
        <title>Thalassotalea loyana LMG 22536T draft genome sequence.</title>
        <authorList>
            <person name="Sawabe T."/>
        </authorList>
    </citation>
    <scope>NUCLEOTIDE SEQUENCE [LARGE SCALE GENOMIC DNA]</scope>
    <source>
        <strain evidence="2 3">LMG 22536</strain>
    </source>
</reference>
<keyword evidence="1" id="KW-1133">Transmembrane helix</keyword>
<dbReference type="Proteomes" id="UP001157134">
    <property type="component" value="Unassembled WGS sequence"/>
</dbReference>
<evidence type="ECO:0008006" key="4">
    <source>
        <dbReference type="Google" id="ProtNLM"/>
    </source>
</evidence>
<keyword evidence="1" id="KW-0812">Transmembrane</keyword>
<protein>
    <recommendedName>
        <fullName evidence="4">DUF1003 domain-containing protein</fullName>
    </recommendedName>
</protein>
<feature type="transmembrane region" description="Helical" evidence="1">
    <location>
        <begin position="61"/>
        <end position="82"/>
    </location>
</feature>
<proteinExistence type="predicted"/>